<accession>A0A0A9AIA7</accession>
<proteinExistence type="predicted"/>
<protein>
    <submittedName>
        <fullName evidence="1">Uncharacterized protein</fullName>
    </submittedName>
</protein>
<dbReference type="EMBL" id="GBRH01246999">
    <property type="protein sequence ID" value="JAD50896.1"/>
    <property type="molecule type" value="Transcribed_RNA"/>
</dbReference>
<name>A0A0A9AIA7_ARUDO</name>
<sequence>MLVLLLWKFKVISDNFAS</sequence>
<reference evidence="1" key="2">
    <citation type="journal article" date="2015" name="Data Brief">
        <title>Shoot transcriptome of the giant reed, Arundo donax.</title>
        <authorList>
            <person name="Barrero R.A."/>
            <person name="Guerrero F.D."/>
            <person name="Moolhuijzen P."/>
            <person name="Goolsby J.A."/>
            <person name="Tidwell J."/>
            <person name="Bellgard S.E."/>
            <person name="Bellgard M.I."/>
        </authorList>
    </citation>
    <scope>NUCLEOTIDE SEQUENCE</scope>
    <source>
        <tissue evidence="1">Shoot tissue taken approximately 20 cm above the soil surface</tissue>
    </source>
</reference>
<reference evidence="1" key="1">
    <citation type="submission" date="2014-09" db="EMBL/GenBank/DDBJ databases">
        <authorList>
            <person name="Magalhaes I.L.F."/>
            <person name="Oliveira U."/>
            <person name="Santos F.R."/>
            <person name="Vidigal T.H.D.A."/>
            <person name="Brescovit A.D."/>
            <person name="Santos A.J."/>
        </authorList>
    </citation>
    <scope>NUCLEOTIDE SEQUENCE</scope>
    <source>
        <tissue evidence="1">Shoot tissue taken approximately 20 cm above the soil surface</tissue>
    </source>
</reference>
<evidence type="ECO:0000313" key="1">
    <source>
        <dbReference type="EMBL" id="JAD50896.1"/>
    </source>
</evidence>
<dbReference type="AlphaFoldDB" id="A0A0A9AIA7"/>
<organism evidence="1">
    <name type="scientific">Arundo donax</name>
    <name type="common">Giant reed</name>
    <name type="synonym">Donax arundinaceus</name>
    <dbReference type="NCBI Taxonomy" id="35708"/>
    <lineage>
        <taxon>Eukaryota</taxon>
        <taxon>Viridiplantae</taxon>
        <taxon>Streptophyta</taxon>
        <taxon>Embryophyta</taxon>
        <taxon>Tracheophyta</taxon>
        <taxon>Spermatophyta</taxon>
        <taxon>Magnoliopsida</taxon>
        <taxon>Liliopsida</taxon>
        <taxon>Poales</taxon>
        <taxon>Poaceae</taxon>
        <taxon>PACMAD clade</taxon>
        <taxon>Arundinoideae</taxon>
        <taxon>Arundineae</taxon>
        <taxon>Arundo</taxon>
    </lineage>
</organism>